<evidence type="ECO:0000313" key="3">
    <source>
        <dbReference type="EMBL" id="KAK4510928.1"/>
    </source>
</evidence>
<evidence type="ECO:0000313" key="4">
    <source>
        <dbReference type="Proteomes" id="UP001304243"/>
    </source>
</evidence>
<protein>
    <recommendedName>
        <fullName evidence="2">Reverse transcriptase domain-containing protein</fullName>
    </recommendedName>
</protein>
<dbReference type="PANTHER" id="PTHR19446">
    <property type="entry name" value="REVERSE TRANSCRIPTASES"/>
    <property type="match status" value="1"/>
</dbReference>
<gene>
    <name evidence="3" type="ORF">ATC70_000037</name>
</gene>
<dbReference type="InterPro" id="IPR036691">
    <property type="entry name" value="Endo/exonu/phosph_ase_sf"/>
</dbReference>
<evidence type="ECO:0000256" key="1">
    <source>
        <dbReference type="SAM" id="Coils"/>
    </source>
</evidence>
<comment type="caution">
    <text evidence="3">The sequence shown here is derived from an EMBL/GenBank/DDBJ whole genome shotgun (WGS) entry which is preliminary data.</text>
</comment>
<name>A0AAN7D683_9FUNG</name>
<evidence type="ECO:0000259" key="2">
    <source>
        <dbReference type="PROSITE" id="PS50878"/>
    </source>
</evidence>
<dbReference type="Proteomes" id="UP001304243">
    <property type="component" value="Unassembled WGS sequence"/>
</dbReference>
<keyword evidence="4" id="KW-1185">Reference proteome</keyword>
<feature type="domain" description="Reverse transcriptase" evidence="2">
    <location>
        <begin position="497"/>
        <end position="764"/>
    </location>
</feature>
<keyword evidence="1" id="KW-0175">Coiled coil</keyword>
<dbReference type="InterPro" id="IPR043502">
    <property type="entry name" value="DNA/RNA_pol_sf"/>
</dbReference>
<dbReference type="AlphaFoldDB" id="A0AAN7D683"/>
<dbReference type="SUPFAM" id="SSF56672">
    <property type="entry name" value="DNA/RNA polymerases"/>
    <property type="match status" value="1"/>
</dbReference>
<dbReference type="SUPFAM" id="SSF56219">
    <property type="entry name" value="DNase I-like"/>
    <property type="match status" value="1"/>
</dbReference>
<reference evidence="3 4" key="1">
    <citation type="submission" date="2022-11" db="EMBL/GenBank/DDBJ databases">
        <title>Mucor velutinosus strain NIH1002 WGS.</title>
        <authorList>
            <person name="Subramanian P."/>
            <person name="Mullikin J.C."/>
            <person name="Segre J.A."/>
            <person name="Zelazny A.M."/>
        </authorList>
    </citation>
    <scope>NUCLEOTIDE SEQUENCE [LARGE SCALE GENOMIC DNA]</scope>
    <source>
        <strain evidence="3 4">NIH1002</strain>
    </source>
</reference>
<dbReference type="CDD" id="cd01650">
    <property type="entry name" value="RT_nLTR_like"/>
    <property type="match status" value="1"/>
</dbReference>
<organism evidence="3 4">
    <name type="scientific">Mucor velutinosus</name>
    <dbReference type="NCBI Taxonomy" id="708070"/>
    <lineage>
        <taxon>Eukaryota</taxon>
        <taxon>Fungi</taxon>
        <taxon>Fungi incertae sedis</taxon>
        <taxon>Mucoromycota</taxon>
        <taxon>Mucoromycotina</taxon>
        <taxon>Mucoromycetes</taxon>
        <taxon>Mucorales</taxon>
        <taxon>Mucorineae</taxon>
        <taxon>Mucoraceae</taxon>
        <taxon>Mucor</taxon>
    </lineage>
</organism>
<accession>A0AAN7D683</accession>
<sequence length="781" mass="88389">MQLKAQQSIWSSHCGIVSLNPQIHITSLYVSSDDRAILCKVPHPNNVFPSFTIMNVYAPATFHQHYAFYANLLCSDYFQALLTNMTTDNPLTSAHPDIIVGDFNYNFTQFPSHTIPDYSPSVLEFLSSAYATQDPTEAPLDPDSQFVMPQLDQHPTPLVRSQWIWHGVLLHHCREVSHKLQTDPPIPTFRRESTSTTIDCMFISTDLAPLVRNSDIQFISRTWTDHALLRIDLQFTSNTHGTGIWKANPNLAQNDYFITQIHSALDELHANLASYTEPPPVQISWDEIKRLTISLAKKISRHKACWRTQHLKQFQRKRNKLIKSYRGQKAIATQILKVERLINNLQEELVEVAALRSGLRWREQGEKSAGLMKRLTTQRTNRRSIDTLYHPDTNELCNQPDDLQAAAQRYYEILYTPAPVDHSNISYFTNQIPPSDRLSNTSHDSLCAPFTPEDLSDGAFRSPNKSSPGMDGLPYEILSVLFQHPATLKMALQVYNEALSIGIFPPSWQQTCLILLPKKGDLSLLKNWRPISLINTDAKIFTRLINHRLTTHLGSKLSTTQMGFMPQRFIGEQGLIVQCMQEIATKTGSTTIALLLDQEKAYDRVHIDYLRACMEAFNIPPTLTTAITSLFSSTTSTVNVNGFLSPSFQQGRGLRQGDPLSPLLFNIAFDPLLRAINNHSNITGFHLPLETNQSMSMPSPPPIKVLTYADDTLVVLRNPTEFEHLQDIINRYMASSNAYLNYSKPKHSRYQVNRIHTGFLSSKIRVSPHGTTAPLPNHSPI</sequence>
<dbReference type="InterPro" id="IPR000477">
    <property type="entry name" value="RT_dom"/>
</dbReference>
<dbReference type="Pfam" id="PF00078">
    <property type="entry name" value="RVT_1"/>
    <property type="match status" value="1"/>
</dbReference>
<dbReference type="RefSeq" id="XP_064677594.1">
    <property type="nucleotide sequence ID" value="XM_064819459.1"/>
</dbReference>
<dbReference type="EMBL" id="JASEJX010000031">
    <property type="protein sequence ID" value="KAK4510928.1"/>
    <property type="molecule type" value="Genomic_DNA"/>
</dbReference>
<dbReference type="Gene3D" id="3.60.10.10">
    <property type="entry name" value="Endonuclease/exonuclease/phosphatase"/>
    <property type="match status" value="1"/>
</dbReference>
<feature type="coiled-coil region" evidence="1">
    <location>
        <begin position="328"/>
        <end position="355"/>
    </location>
</feature>
<dbReference type="GeneID" id="89943739"/>
<proteinExistence type="predicted"/>
<dbReference type="PROSITE" id="PS50878">
    <property type="entry name" value="RT_POL"/>
    <property type="match status" value="1"/>
</dbReference>